<dbReference type="EMBL" id="PKOZ01000008">
    <property type="protein sequence ID" value="PQD94654.1"/>
    <property type="molecule type" value="Genomic_DNA"/>
</dbReference>
<dbReference type="RefSeq" id="WP_104850035.1">
    <property type="nucleotide sequence ID" value="NZ_PKOZ01000008.1"/>
</dbReference>
<keyword evidence="1" id="KW-0812">Transmembrane</keyword>
<feature type="transmembrane region" description="Helical" evidence="1">
    <location>
        <begin position="5"/>
        <end position="22"/>
    </location>
</feature>
<feature type="transmembrane region" description="Helical" evidence="1">
    <location>
        <begin position="28"/>
        <end position="46"/>
    </location>
</feature>
<keyword evidence="3" id="KW-1185">Reference proteome</keyword>
<feature type="transmembrane region" description="Helical" evidence="1">
    <location>
        <begin position="71"/>
        <end position="100"/>
    </location>
</feature>
<accession>A0A2S7MXX5</accession>
<comment type="caution">
    <text evidence="2">The sequence shown here is derived from an EMBL/GenBank/DDBJ whole genome shotgun (WGS) entry which is preliminary data.</text>
</comment>
<dbReference type="OrthoDB" id="9792788at2"/>
<organism evidence="2 3">
    <name type="scientific">Pradoshia eiseniae</name>
    <dbReference type="NCBI Taxonomy" id="2064768"/>
    <lineage>
        <taxon>Bacteria</taxon>
        <taxon>Bacillati</taxon>
        <taxon>Bacillota</taxon>
        <taxon>Bacilli</taxon>
        <taxon>Bacillales</taxon>
        <taxon>Bacillaceae</taxon>
        <taxon>Pradoshia</taxon>
    </lineage>
</organism>
<keyword evidence="1" id="KW-1133">Transmembrane helix</keyword>
<dbReference type="AlphaFoldDB" id="A0A2S7MXX5"/>
<dbReference type="NCBIfam" id="NF008528">
    <property type="entry name" value="PRK11463.1-2"/>
    <property type="match status" value="1"/>
</dbReference>
<reference evidence="2 3" key="1">
    <citation type="submission" date="2017-12" db="EMBL/GenBank/DDBJ databases">
        <title>Taxonomic description and draft genome of Pradoshia cofamensis Gen. nov., sp. nov., a thermotolerant bacillale isolated from anterior gut of earthworm Eisenia fetida.</title>
        <authorList>
            <person name="Saha T."/>
            <person name="Chakraborty R."/>
        </authorList>
    </citation>
    <scope>NUCLEOTIDE SEQUENCE [LARGE SCALE GENOMIC DNA]</scope>
    <source>
        <strain evidence="2 3">EAG3</strain>
    </source>
</reference>
<evidence type="ECO:0000313" key="3">
    <source>
        <dbReference type="Proteomes" id="UP000239663"/>
    </source>
</evidence>
<dbReference type="PANTHER" id="PTHR35335">
    <property type="entry name" value="UPF0716 PROTEIN FXSA"/>
    <property type="match status" value="1"/>
</dbReference>
<proteinExistence type="predicted"/>
<protein>
    <submittedName>
        <fullName evidence="2">Membrane protein FxsA</fullName>
    </submittedName>
</protein>
<gene>
    <name evidence="2" type="ORF">CYL18_13415</name>
</gene>
<evidence type="ECO:0000256" key="1">
    <source>
        <dbReference type="SAM" id="Phobius"/>
    </source>
</evidence>
<name>A0A2S7MXX5_9BACI</name>
<dbReference type="GO" id="GO:0016020">
    <property type="term" value="C:membrane"/>
    <property type="evidence" value="ECO:0007669"/>
    <property type="project" value="InterPro"/>
</dbReference>
<sequence length="130" mass="14576">MKRPTFLFILIPTLEIITLLLAGSYIGIGWTVALMFLTGIFGFLFAKRQGIQTLRRAQEQLNRGMMPGEELFNGICILAGAFLLLLPGFISDLAGLILLIPITRKWAKPLITALMWKIMSRSQGTIRIIR</sequence>
<dbReference type="InterPro" id="IPR007313">
    <property type="entry name" value="FxsA"/>
</dbReference>
<dbReference type="Pfam" id="PF04186">
    <property type="entry name" value="FxsA"/>
    <property type="match status" value="1"/>
</dbReference>
<dbReference type="Proteomes" id="UP000239663">
    <property type="component" value="Unassembled WGS sequence"/>
</dbReference>
<dbReference type="PANTHER" id="PTHR35335:SF1">
    <property type="entry name" value="UPF0716 PROTEIN FXSA"/>
    <property type="match status" value="1"/>
</dbReference>
<keyword evidence="1" id="KW-0472">Membrane</keyword>
<evidence type="ECO:0000313" key="2">
    <source>
        <dbReference type="EMBL" id="PQD94654.1"/>
    </source>
</evidence>